<dbReference type="SUPFAM" id="SSF51161">
    <property type="entry name" value="Trimeric LpxA-like enzymes"/>
    <property type="match status" value="1"/>
</dbReference>
<dbReference type="RefSeq" id="WP_062499141.1">
    <property type="nucleotide sequence ID" value="NZ_MXAN01000051.1"/>
</dbReference>
<reference evidence="5" key="1">
    <citation type="submission" date="2017-03" db="EMBL/GenBank/DDBJ databases">
        <title>Draft genome sequence of Moraxella equi CCUG 4950T type strain.</title>
        <authorList>
            <person name="Salva-Serra F."/>
            <person name="Engstrom-Jakobsson H."/>
            <person name="Thorell K."/>
            <person name="Jaen-Luchoro D."/>
            <person name="Gonzales-Siles L."/>
            <person name="Karlsson R."/>
            <person name="Yazdan S."/>
            <person name="Boulund F."/>
            <person name="Johnning A."/>
            <person name="Engstrand L."/>
            <person name="Kristiansson E."/>
            <person name="Moore E."/>
        </authorList>
    </citation>
    <scope>NUCLEOTIDE SEQUENCE [LARGE SCALE GENOMIC DNA]</scope>
    <source>
        <strain evidence="5">CCUG 4441</strain>
    </source>
</reference>
<dbReference type="InterPro" id="IPR045304">
    <property type="entry name" value="LbH_SAT"/>
</dbReference>
<dbReference type="Proteomes" id="UP000191025">
    <property type="component" value="Unassembled WGS sequence"/>
</dbReference>
<gene>
    <name evidence="4" type="ORF">B5J94_07535</name>
</gene>
<comment type="similarity">
    <text evidence="1">Belongs to the transferase hexapeptide repeat family.</text>
</comment>
<dbReference type="Pfam" id="PF00132">
    <property type="entry name" value="Hexapep"/>
    <property type="match status" value="1"/>
</dbReference>
<dbReference type="GO" id="GO:0016746">
    <property type="term" value="F:acyltransferase activity"/>
    <property type="evidence" value="ECO:0007669"/>
    <property type="project" value="UniProtKB-KW"/>
</dbReference>
<comment type="caution">
    <text evidence="4">The sequence shown here is derived from an EMBL/GenBank/DDBJ whole genome shotgun (WGS) entry which is preliminary data.</text>
</comment>
<dbReference type="Gene3D" id="2.160.10.10">
    <property type="entry name" value="Hexapeptide repeat proteins"/>
    <property type="match status" value="1"/>
</dbReference>
<name>A0A1V4GVR2_MORLA</name>
<dbReference type="EMBL" id="MXAN01000051">
    <property type="protein sequence ID" value="OPH36216.1"/>
    <property type="molecule type" value="Genomic_DNA"/>
</dbReference>
<evidence type="ECO:0000256" key="2">
    <source>
        <dbReference type="ARBA" id="ARBA00022679"/>
    </source>
</evidence>
<dbReference type="CDD" id="cd03354">
    <property type="entry name" value="LbH_SAT"/>
    <property type="match status" value="1"/>
</dbReference>
<evidence type="ECO:0000256" key="3">
    <source>
        <dbReference type="ARBA" id="ARBA00023315"/>
    </source>
</evidence>
<proteinExistence type="inferred from homology"/>
<keyword evidence="3" id="KW-0012">Acyltransferase</keyword>
<organism evidence="4 5">
    <name type="scientific">Moraxella lacunata</name>
    <dbReference type="NCBI Taxonomy" id="477"/>
    <lineage>
        <taxon>Bacteria</taxon>
        <taxon>Pseudomonadati</taxon>
        <taxon>Pseudomonadota</taxon>
        <taxon>Gammaproteobacteria</taxon>
        <taxon>Moraxellales</taxon>
        <taxon>Moraxellaceae</taxon>
        <taxon>Moraxella</taxon>
    </lineage>
</organism>
<keyword evidence="2 4" id="KW-0808">Transferase</keyword>
<evidence type="ECO:0000313" key="5">
    <source>
        <dbReference type="Proteomes" id="UP000191025"/>
    </source>
</evidence>
<accession>A0A1V4GVR2</accession>
<dbReference type="InterPro" id="IPR001451">
    <property type="entry name" value="Hexapep"/>
</dbReference>
<evidence type="ECO:0000313" key="4">
    <source>
        <dbReference type="EMBL" id="OPH36216.1"/>
    </source>
</evidence>
<protein>
    <submittedName>
        <fullName evidence="4">Serine acetyltransferase</fullName>
    </submittedName>
</protein>
<sequence>MKLLKNIARRILGIYSITDDIAVMQKYARLAERYHRNLIFYKLFSLLKVYYHQKIFRHFACDIRPECELGKVIFRHPLGIVIGGGAKLADGVIIHQNVTFGALTFDEIERRGVFCQQIVGENSIICTGAKVLGDVHIGKNCIIGANAVVTKDVPDGYTAVGFNKLIPPKNSV</sequence>
<evidence type="ECO:0000256" key="1">
    <source>
        <dbReference type="ARBA" id="ARBA00007274"/>
    </source>
</evidence>
<dbReference type="AlphaFoldDB" id="A0A1V4GVR2"/>
<dbReference type="InterPro" id="IPR011004">
    <property type="entry name" value="Trimer_LpxA-like_sf"/>
</dbReference>
<dbReference type="PANTHER" id="PTHR42811">
    <property type="entry name" value="SERINE ACETYLTRANSFERASE"/>
    <property type="match status" value="1"/>
</dbReference>